<keyword evidence="3" id="KW-1185">Reference proteome</keyword>
<sequence>MTSSPDEDHGPEAAPARRPSQVTAAVSLLILSAFLGTTIAVNDPAMTQSVYLLLFVTIGAAVRILGGGRTARVTGTVTAVLLLLYLGPHAIWGLSAPGGVFQPDYAVRAILAIGASGTGVGLLYAPPSRAYFRVRPRQTVR</sequence>
<gene>
    <name evidence="2" type="ORF">EEJ42_26590</name>
</gene>
<feature type="transmembrane region" description="Helical" evidence="1">
    <location>
        <begin position="22"/>
        <end position="42"/>
    </location>
</feature>
<keyword evidence="1" id="KW-0812">Transmembrane</keyword>
<accession>A0A3M8VNN9</accession>
<reference evidence="2 3" key="1">
    <citation type="submission" date="2018-11" db="EMBL/GenBank/DDBJ databases">
        <title>The Potential of Streptomyces as Biocontrol Agents against the Tomato grey mould, Botrytis cinerea (Gray mold) Frontiers in Microbiology.</title>
        <authorList>
            <person name="Li D."/>
        </authorList>
    </citation>
    <scope>NUCLEOTIDE SEQUENCE [LARGE SCALE GENOMIC DNA]</scope>
    <source>
        <strain evidence="2 3">NEAU-LD23</strain>
    </source>
</reference>
<evidence type="ECO:0000256" key="1">
    <source>
        <dbReference type="SAM" id="Phobius"/>
    </source>
</evidence>
<name>A0A3M8VNN9_9ACTN</name>
<evidence type="ECO:0000313" key="2">
    <source>
        <dbReference type="EMBL" id="RNG18339.1"/>
    </source>
</evidence>
<protein>
    <submittedName>
        <fullName evidence="2">Uncharacterized protein</fullName>
    </submittedName>
</protein>
<keyword evidence="1" id="KW-1133">Transmembrane helix</keyword>
<proteinExistence type="predicted"/>
<keyword evidence="1" id="KW-0472">Membrane</keyword>
<feature type="transmembrane region" description="Helical" evidence="1">
    <location>
        <begin position="48"/>
        <end position="66"/>
    </location>
</feature>
<organism evidence="2 3">
    <name type="scientific">Streptomyces botrytidirepellens</name>
    <dbReference type="NCBI Taxonomy" id="2486417"/>
    <lineage>
        <taxon>Bacteria</taxon>
        <taxon>Bacillati</taxon>
        <taxon>Actinomycetota</taxon>
        <taxon>Actinomycetes</taxon>
        <taxon>Kitasatosporales</taxon>
        <taxon>Streptomycetaceae</taxon>
        <taxon>Streptomyces</taxon>
    </lineage>
</organism>
<dbReference type="EMBL" id="RIBZ01000313">
    <property type="protein sequence ID" value="RNG18339.1"/>
    <property type="molecule type" value="Genomic_DNA"/>
</dbReference>
<feature type="transmembrane region" description="Helical" evidence="1">
    <location>
        <begin position="73"/>
        <end position="93"/>
    </location>
</feature>
<comment type="caution">
    <text evidence="2">The sequence shown here is derived from an EMBL/GenBank/DDBJ whole genome shotgun (WGS) entry which is preliminary data.</text>
</comment>
<dbReference type="AlphaFoldDB" id="A0A3M8VNN9"/>
<evidence type="ECO:0000313" key="3">
    <source>
        <dbReference type="Proteomes" id="UP000275401"/>
    </source>
</evidence>
<feature type="transmembrane region" description="Helical" evidence="1">
    <location>
        <begin position="105"/>
        <end position="125"/>
    </location>
</feature>
<dbReference type="RefSeq" id="WP_123103670.1">
    <property type="nucleotide sequence ID" value="NZ_RIBZ01000313.1"/>
</dbReference>
<dbReference type="Proteomes" id="UP000275401">
    <property type="component" value="Unassembled WGS sequence"/>
</dbReference>